<feature type="compositionally biased region" description="Basic and acidic residues" evidence="1">
    <location>
        <begin position="1"/>
        <end position="15"/>
    </location>
</feature>
<feature type="compositionally biased region" description="Low complexity" evidence="1">
    <location>
        <begin position="48"/>
        <end position="58"/>
    </location>
</feature>
<evidence type="ECO:0000313" key="4">
    <source>
        <dbReference type="Proteomes" id="UP000182334"/>
    </source>
</evidence>
<proteinExistence type="predicted"/>
<name>A0A1L0DDG4_9ASCO</name>
<dbReference type="CDD" id="cd05840">
    <property type="entry name" value="PWWP_ScIOC4-like"/>
    <property type="match status" value="1"/>
</dbReference>
<dbReference type="InterPro" id="IPR035503">
    <property type="entry name" value="IOC4-like_PWWP"/>
</dbReference>
<feature type="region of interest" description="Disordered" evidence="1">
    <location>
        <begin position="466"/>
        <end position="547"/>
    </location>
</feature>
<accession>A0A1L0DDG4</accession>
<evidence type="ECO:0000259" key="2">
    <source>
        <dbReference type="PROSITE" id="PS50812"/>
    </source>
</evidence>
<reference evidence="3 4" key="1">
    <citation type="submission" date="2016-10" db="EMBL/GenBank/DDBJ databases">
        <authorList>
            <person name="de Groot N.N."/>
        </authorList>
    </citation>
    <scope>NUCLEOTIDE SEQUENCE [LARGE SCALE GENOMIC DNA]</scope>
    <source>
        <strain evidence="3 4">CBS 141442</strain>
    </source>
</reference>
<feature type="compositionally biased region" description="Acidic residues" evidence="1">
    <location>
        <begin position="205"/>
        <end position="224"/>
    </location>
</feature>
<dbReference type="STRING" id="45354.A0A1L0DDG4"/>
<dbReference type="EMBL" id="LT635759">
    <property type="protein sequence ID" value="SGZ53952.1"/>
    <property type="molecule type" value="Genomic_DNA"/>
</dbReference>
<organism evidence="3 4">
    <name type="scientific">Sungouiella intermedia</name>
    <dbReference type="NCBI Taxonomy" id="45354"/>
    <lineage>
        <taxon>Eukaryota</taxon>
        <taxon>Fungi</taxon>
        <taxon>Dikarya</taxon>
        <taxon>Ascomycota</taxon>
        <taxon>Saccharomycotina</taxon>
        <taxon>Pichiomycetes</taxon>
        <taxon>Metschnikowiaceae</taxon>
        <taxon>Sungouiella</taxon>
    </lineage>
</organism>
<dbReference type="SUPFAM" id="SSF63748">
    <property type="entry name" value="Tudor/PWWP/MBT"/>
    <property type="match status" value="1"/>
</dbReference>
<feature type="compositionally biased region" description="Acidic residues" evidence="1">
    <location>
        <begin position="487"/>
        <end position="499"/>
    </location>
</feature>
<dbReference type="PROSITE" id="PS50812">
    <property type="entry name" value="PWWP"/>
    <property type="match status" value="1"/>
</dbReference>
<evidence type="ECO:0000256" key="1">
    <source>
        <dbReference type="SAM" id="MobiDB-lite"/>
    </source>
</evidence>
<feature type="compositionally biased region" description="Basic and acidic residues" evidence="1">
    <location>
        <begin position="28"/>
        <end position="37"/>
    </location>
</feature>
<feature type="domain" description="PWWP" evidence="2">
    <location>
        <begin position="76"/>
        <end position="149"/>
    </location>
</feature>
<feature type="compositionally biased region" description="Acidic residues" evidence="1">
    <location>
        <begin position="293"/>
        <end position="326"/>
    </location>
</feature>
<gene>
    <name evidence="3" type="ORF">SAMEA4029010_CIC11G00000003678</name>
</gene>
<dbReference type="Pfam" id="PF00855">
    <property type="entry name" value="PWWP"/>
    <property type="match status" value="1"/>
</dbReference>
<keyword evidence="4" id="KW-1185">Reference proteome</keyword>
<feature type="compositionally biased region" description="Basic residues" evidence="1">
    <location>
        <begin position="229"/>
        <end position="243"/>
    </location>
</feature>
<feature type="compositionally biased region" description="Low complexity" evidence="1">
    <location>
        <begin position="244"/>
        <end position="278"/>
    </location>
</feature>
<dbReference type="AlphaFoldDB" id="A0A1L0DDG4"/>
<dbReference type="SMART" id="SM00293">
    <property type="entry name" value="PWWP"/>
    <property type="match status" value="1"/>
</dbReference>
<feature type="region of interest" description="Disordered" evidence="1">
    <location>
        <begin position="1"/>
        <end position="61"/>
    </location>
</feature>
<dbReference type="OrthoDB" id="62853at2759"/>
<dbReference type="Gene3D" id="2.30.30.140">
    <property type="match status" value="1"/>
</dbReference>
<dbReference type="Proteomes" id="UP000182334">
    <property type="component" value="Chromosome IV"/>
</dbReference>
<protein>
    <submittedName>
        <fullName evidence="3">CIC11C00000003678</fullName>
    </submittedName>
</protein>
<dbReference type="InterPro" id="IPR000313">
    <property type="entry name" value="PWWP_dom"/>
</dbReference>
<evidence type="ECO:0000313" key="3">
    <source>
        <dbReference type="EMBL" id="SGZ53952.1"/>
    </source>
</evidence>
<feature type="region of interest" description="Disordered" evidence="1">
    <location>
        <begin position="205"/>
        <end position="326"/>
    </location>
</feature>
<sequence>MSDQETLEKSLKDADAPESPLDDFENGVEPKADDQQKPDVTNEEIAKSKSPSKPTLKSIEYSDDPDTLQEQLGLLPTTIVLAKVKGYRAWPAMVLAYEILPENIKSMRPKSVKQAKKQKQPVIVVPVRFFSDDTYIWIKSADLKLLSLEEIKTFLDKRANAKKHDTLIDAYKLAQDPPEMAEFNRWGSAGPPPEVPDTTEDIFEEDEEMEDENEEDEVDEDDIDEPPRKKLKLKISMKKKPKKSGVNSKTSKASAKSKAAKSTSKSKATAKSKASSKATKSKAAKSKEKPTSDDDDPGYADYEEFERELDESSMDSEPEYDSDWGVGEEDFDFETGDYIFDDENQQKEFSAEFPRAKELSSTLTFYNKQLLSKYRTIAPVLLDEVEMNEKTLLTELREVEKLIKLGEVPKVAFSKSRLFRVLLLTAHKPQENFPYRVARGEIDKILKLMPLTACSLTLEDLVVPTPEETPAPEIKNEDKVETTGEADGNDEGAVEEGDEAEKQKGNGSTFRLEEDPKVINNDIEEVSDPVESVESASNDTDIAGTVA</sequence>